<dbReference type="AlphaFoldDB" id="A0A1F7IGZ7"/>
<dbReference type="GO" id="GO:0005737">
    <property type="term" value="C:cytoplasm"/>
    <property type="evidence" value="ECO:0007669"/>
    <property type="project" value="TreeGrafter"/>
</dbReference>
<dbReference type="GO" id="GO:0004452">
    <property type="term" value="F:isopentenyl-diphosphate delta-isomerase activity"/>
    <property type="evidence" value="ECO:0007669"/>
    <property type="project" value="TreeGrafter"/>
</dbReference>
<dbReference type="GO" id="GO:0009240">
    <property type="term" value="P:isopentenyl diphosphate biosynthetic process"/>
    <property type="evidence" value="ECO:0007669"/>
    <property type="project" value="TreeGrafter"/>
</dbReference>
<evidence type="ECO:0000259" key="1">
    <source>
        <dbReference type="PROSITE" id="PS51462"/>
    </source>
</evidence>
<evidence type="ECO:0000313" key="2">
    <source>
        <dbReference type="EMBL" id="OGK42638.1"/>
    </source>
</evidence>
<gene>
    <name evidence="2" type="ORF">A3A74_06405</name>
</gene>
<reference evidence="2 3" key="1">
    <citation type="journal article" date="2016" name="Nat. Commun.">
        <title>Thousands of microbial genomes shed light on interconnected biogeochemical processes in an aquifer system.</title>
        <authorList>
            <person name="Anantharaman K."/>
            <person name="Brown C.T."/>
            <person name="Hug L.A."/>
            <person name="Sharon I."/>
            <person name="Castelle C.J."/>
            <person name="Probst A.J."/>
            <person name="Thomas B.C."/>
            <person name="Singh A."/>
            <person name="Wilkins M.J."/>
            <person name="Karaoz U."/>
            <person name="Brodie E.L."/>
            <person name="Williams K.H."/>
            <person name="Hubbard S.S."/>
            <person name="Banfield J.F."/>
        </authorList>
    </citation>
    <scope>NUCLEOTIDE SEQUENCE [LARGE SCALE GENOMIC DNA]</scope>
</reference>
<comment type="caution">
    <text evidence="2">The sequence shown here is derived from an EMBL/GenBank/DDBJ whole genome shotgun (WGS) entry which is preliminary data.</text>
</comment>
<accession>A0A1F7IGZ7</accession>
<dbReference type="PANTHER" id="PTHR10885:SF20">
    <property type="entry name" value="NUDIX HYDROLASE DOMAIN-CONTAINING PROTEIN"/>
    <property type="match status" value="1"/>
</dbReference>
<organism evidence="2 3">
    <name type="scientific">Candidatus Roizmanbacteria bacterium RIFCSPLOWO2_01_FULL_35_13</name>
    <dbReference type="NCBI Taxonomy" id="1802055"/>
    <lineage>
        <taxon>Bacteria</taxon>
        <taxon>Candidatus Roizmaniibacteriota</taxon>
    </lineage>
</organism>
<dbReference type="Gene3D" id="3.90.79.10">
    <property type="entry name" value="Nucleoside Triphosphate Pyrophosphohydrolase"/>
    <property type="match status" value="1"/>
</dbReference>
<sequence>MPKDDQKELFVVVDKNDRILGHRTRYDCHHDKSLIHRGIEIVIFNSKGEILLQKRSKKKDLYPGLYTVSTGGHVTKGESYRQSAERELTEELGIKVKLKMRKKLILDSEWETELDVIYSGIHDGPFSLDYDEIEKTDFYSPKQIKKLINKLTPFSLKVLKELNII</sequence>
<dbReference type="STRING" id="1802055.A3A74_06405"/>
<evidence type="ECO:0000313" key="3">
    <source>
        <dbReference type="Proteomes" id="UP000179270"/>
    </source>
</evidence>
<name>A0A1F7IGZ7_9BACT</name>
<dbReference type="InterPro" id="IPR000086">
    <property type="entry name" value="NUDIX_hydrolase_dom"/>
</dbReference>
<dbReference type="SUPFAM" id="SSF55811">
    <property type="entry name" value="Nudix"/>
    <property type="match status" value="1"/>
</dbReference>
<dbReference type="PANTHER" id="PTHR10885">
    <property type="entry name" value="ISOPENTENYL-DIPHOSPHATE DELTA-ISOMERASE"/>
    <property type="match status" value="1"/>
</dbReference>
<dbReference type="PROSITE" id="PS51462">
    <property type="entry name" value="NUDIX"/>
    <property type="match status" value="1"/>
</dbReference>
<dbReference type="Pfam" id="PF00293">
    <property type="entry name" value="NUDIX"/>
    <property type="match status" value="1"/>
</dbReference>
<dbReference type="InterPro" id="IPR015797">
    <property type="entry name" value="NUDIX_hydrolase-like_dom_sf"/>
</dbReference>
<dbReference type="EMBL" id="MGAF01000006">
    <property type="protein sequence ID" value="OGK42638.1"/>
    <property type="molecule type" value="Genomic_DNA"/>
</dbReference>
<proteinExistence type="predicted"/>
<protein>
    <recommendedName>
        <fullName evidence="1">Nudix hydrolase domain-containing protein</fullName>
    </recommendedName>
</protein>
<dbReference type="Proteomes" id="UP000179270">
    <property type="component" value="Unassembled WGS sequence"/>
</dbReference>
<feature type="domain" description="Nudix hydrolase" evidence="1">
    <location>
        <begin position="34"/>
        <end position="164"/>
    </location>
</feature>